<sequence>MAAPQLTSRVEIIVSCKNLPDRDVMSKSDPMCVLFMKTPTSTHEFGRTECIQNTLNPQFNHKFQVDFCFEERQVVIFRLYDVDSSRAALQDHDFLGELETTVGELVSRRQYEAALTKTGSTKKSLIILTCLELQECKLIANFRVEGVKLDKKDFFGKSDPFLEIYQPMDEIQTESEVPRVRSWVLVHRTEFIKKNLNPKWAPFSIPLNRLCRGNRQLLLRFDCHDYDSDGSHDFIGSFYSSLESLEQEVARSRSAQRTLISKKKKSAGTIVFSQIGIETIDSFVDYIQGGTELHFTVAIDFTGSNGDPRDPRSLHHVSADGRPNQYELAIISVGEIVQDYDSDKQFPGLGFGALLPPMFSGVQDAFSLTLQPENPYCAGMPGLLAAYRSCIRAVRLYGPTNFSPVINHVASMAAAHQTGAQYFVLLIITDGIITDFEKTKQAIIKASSLPMSIIIVGVGDEDFSAMEELDSDDKRLRCGSMIAERDIVQFVPLRRFIQGGSIDRSRYALAKEVLAELPNQVCEWMRRRGIRAGPPKMSGPSLTSRVEISVSCRNLPDRDVTSKSDPQCVLFLRQPGTSNFQEIGRTEKLNNTLDPEFSHRFIVDFMFEERQLVKFQIYDLDSPSARLSEHDFLGELETSIGELVSRRRFETTLSKTGHKKSTIIITCFELQECKQIVSFIAEGKKLDKKDFLGKSDPYLEIYQPMEEITSENEVNKVRHWTLVHRTEVIKNNLNPRWAKFLVPLNRLCRGNRQLLLRFDCHDYDSDGSHDFIGSFYSSLESLEQEVARSRSAQRTLINKKKKSAGTIVFSQIGIETIDSFVDYIQGGTELHFTVAIDFTGSNGDPRDPRSLHHVSADGRPNQYELAIISVGEIVQDYDSDKQFPGLGFGALLPPMFSGVQDAFSLTLQPENPYCAGMPGLLAAYRSCIRAVRLYGPTNFSPVINHVASMAAAHQTGAQYFVLLIITDGIITDFEKTKQAIIKASFFHIGVGDEDFSAMEELDSDDKRLRCGSMIAERDVVQFVPLRRFIQGGSIDRSRYALAKEVLAELPNQVCEWMRRRGIRAGPPRVRNDAPLMSGPSLTSRVEISVSCRNLPDRDVTSKSDPQCVLFLRQPGTSNFQEIGRTERLNNTLDPEFSHRFIVDFMFEERQLVKFQIYDLDSPSARLSEHDFLGELETSIGELVSRRRFETKLCRTKSSKTSIITVTCVEVQECKQVVNFQIEGHKLDKKDFLGKSDPFLEIYQPLEDVTSEDELNHVRNWSLVHRTEVIKNNLNPRWAMFSVPVARICRGNKRLILRFDCYDYDGDGSHDLIGSFYSSLESLEQEVARSRSAQRTLISKKKKSAGTIVFSQIGIETIDSFVDYIQGGTELHFTVAIDFTGSNGDPRDPRSLHHVSADGRPNQYELAIISVGEIVQDYDSDKQFPGLGFGALLPPMFSGVQDAFSLTLQPENPYCAGMPGLLAAYRSCIRAVRLYGPTNFSPVINHVASMAAAHQTGAQYFVLLIITDGIITDFEKTKQAIIKASSLPMSIIIVGVGNEDFSAMKDLDSDDKRLRCGSMIAERDVVQFVPLRRFIQGGNIDRSRYALAKEVLAELPNQVCEWMRRRGIRAGPPRVRNDAPQVVHHILVHNQVVDHIRLHSKSSAQLHILVVPAALTAPETAGPSAEHHPAGEYIYPVTFQLPPTAPSSFEGGIGRIRYEIKANIDRPWKFDNYTKKMFTVIRDFDLNIRLPDEVGPFKSEEDFDVKCCYCFNCCCGKVRVSVALPKKGYVPGEQVHITGEICNTSKTNLENVNLEIYQQSIFITPSKRKTSSRVASSVSLSGIEQGQSMQLNHLLPVNPVPSSHIEGCNNIRVHYYFRLNADGGCCLSMKKECCELLIGSVPLWSTFGMSPLPPPLPTAPSGDGVVEQQPQPGGQFVPPPPSYAECMFGRVEMDKDEGRSFNASSQWAPSYPYFPLAATAPPAATQASRWKTGAPVA</sequence>
<feature type="domain" description="C2" evidence="4">
    <location>
        <begin position="524"/>
        <end position="653"/>
    </location>
</feature>
<accession>A0A1I8FY88</accession>
<dbReference type="InterPro" id="IPR011021">
    <property type="entry name" value="Arrestin-like_N"/>
</dbReference>
<dbReference type="CDD" id="cd04047">
    <property type="entry name" value="C2B_Copine"/>
    <property type="match status" value="3"/>
</dbReference>
<dbReference type="InterPro" id="IPR014756">
    <property type="entry name" value="Ig_E-set"/>
</dbReference>
<dbReference type="WBParaSite" id="maker-uti_cns_0000342-snap-gene-1.10-mRNA-1">
    <property type="protein sequence ID" value="maker-uti_cns_0000342-snap-gene-1.10-mRNA-1"/>
    <property type="gene ID" value="maker-uti_cns_0000342-snap-gene-1.10"/>
</dbReference>
<dbReference type="Pfam" id="PF00168">
    <property type="entry name" value="C2"/>
    <property type="match status" value="6"/>
</dbReference>
<dbReference type="SUPFAM" id="SSF49562">
    <property type="entry name" value="C2 domain (Calcium/lipid-binding domain, CaLB)"/>
    <property type="match status" value="6"/>
</dbReference>
<dbReference type="InterPro" id="IPR010734">
    <property type="entry name" value="Copine_C"/>
</dbReference>
<dbReference type="InterPro" id="IPR014752">
    <property type="entry name" value="Arrestin-like_C"/>
</dbReference>
<dbReference type="PANTHER" id="PTHR10857">
    <property type="entry name" value="COPINE"/>
    <property type="match status" value="1"/>
</dbReference>
<dbReference type="Gene3D" id="2.60.40.150">
    <property type="entry name" value="C2 domain"/>
    <property type="match status" value="6"/>
</dbReference>
<dbReference type="Pfam" id="PF02752">
    <property type="entry name" value="Arrestin_C"/>
    <property type="match status" value="1"/>
</dbReference>
<dbReference type="CDD" id="cd04048">
    <property type="entry name" value="C2A_Copine"/>
    <property type="match status" value="3"/>
</dbReference>
<dbReference type="SMART" id="SM00239">
    <property type="entry name" value="C2"/>
    <property type="match status" value="6"/>
</dbReference>
<dbReference type="GO" id="GO:0005886">
    <property type="term" value="C:plasma membrane"/>
    <property type="evidence" value="ECO:0007669"/>
    <property type="project" value="TreeGrafter"/>
</dbReference>
<organism evidence="5 6">
    <name type="scientific">Macrostomum lignano</name>
    <dbReference type="NCBI Taxonomy" id="282301"/>
    <lineage>
        <taxon>Eukaryota</taxon>
        <taxon>Metazoa</taxon>
        <taxon>Spiralia</taxon>
        <taxon>Lophotrochozoa</taxon>
        <taxon>Platyhelminthes</taxon>
        <taxon>Rhabditophora</taxon>
        <taxon>Macrostomorpha</taxon>
        <taxon>Macrostomida</taxon>
        <taxon>Macrostomidae</taxon>
        <taxon>Macrostomum</taxon>
    </lineage>
</organism>
<dbReference type="Pfam" id="PF00339">
    <property type="entry name" value="Arrestin_N"/>
    <property type="match status" value="1"/>
</dbReference>
<dbReference type="InterPro" id="IPR036465">
    <property type="entry name" value="vWFA_dom_sf"/>
</dbReference>
<evidence type="ECO:0000259" key="4">
    <source>
        <dbReference type="PROSITE" id="PS50004"/>
    </source>
</evidence>
<reference evidence="6" key="1">
    <citation type="submission" date="2016-11" db="UniProtKB">
        <authorList>
            <consortium name="WormBaseParasite"/>
        </authorList>
    </citation>
    <scope>IDENTIFICATION</scope>
</reference>
<dbReference type="InterPro" id="IPR000008">
    <property type="entry name" value="C2_dom"/>
</dbReference>
<dbReference type="InterPro" id="IPR011022">
    <property type="entry name" value="Arrestin_C-like"/>
</dbReference>
<dbReference type="Proteomes" id="UP000095280">
    <property type="component" value="Unplaced"/>
</dbReference>
<feature type="domain" description="C2" evidence="4">
    <location>
        <begin position="117"/>
        <end position="255"/>
    </location>
</feature>
<dbReference type="GO" id="GO:0071277">
    <property type="term" value="P:cellular response to calcium ion"/>
    <property type="evidence" value="ECO:0007669"/>
    <property type="project" value="TreeGrafter"/>
</dbReference>
<evidence type="ECO:0000256" key="1">
    <source>
        <dbReference type="ARBA" id="ARBA00005298"/>
    </source>
</evidence>
<evidence type="ECO:0000313" key="6">
    <source>
        <dbReference type="WBParaSite" id="maker-uti_cns_0000342-snap-gene-1.10-mRNA-1"/>
    </source>
</evidence>
<dbReference type="SUPFAM" id="SSF53300">
    <property type="entry name" value="vWA-like"/>
    <property type="match status" value="3"/>
</dbReference>
<evidence type="ECO:0000256" key="2">
    <source>
        <dbReference type="ARBA" id="ARBA00009048"/>
    </source>
</evidence>
<keyword evidence="5" id="KW-1185">Reference proteome</keyword>
<dbReference type="PROSITE" id="PS50004">
    <property type="entry name" value="C2"/>
    <property type="match status" value="6"/>
</dbReference>
<dbReference type="InterPro" id="IPR045052">
    <property type="entry name" value="Copine"/>
</dbReference>
<dbReference type="PANTHER" id="PTHR10857:SF106">
    <property type="entry name" value="C2 DOMAIN-CONTAINING PROTEIN"/>
    <property type="match status" value="1"/>
</dbReference>
<name>A0A1I8FY88_9PLAT</name>
<dbReference type="InterPro" id="IPR002035">
    <property type="entry name" value="VWF_A"/>
</dbReference>
<comment type="similarity">
    <text evidence="2">Belongs to the copine family.</text>
</comment>
<dbReference type="SMART" id="SM01017">
    <property type="entry name" value="Arrestin_C"/>
    <property type="match status" value="1"/>
</dbReference>
<feature type="domain" description="C2" evidence="4">
    <location>
        <begin position="1"/>
        <end position="115"/>
    </location>
</feature>
<evidence type="ECO:0000313" key="5">
    <source>
        <dbReference type="Proteomes" id="UP000095280"/>
    </source>
</evidence>
<feature type="domain" description="C2" evidence="4">
    <location>
        <begin position="659"/>
        <end position="792"/>
    </location>
</feature>
<proteinExistence type="inferred from homology"/>
<dbReference type="SMART" id="SM00327">
    <property type="entry name" value="VWA"/>
    <property type="match status" value="3"/>
</dbReference>
<keyword evidence="3" id="KW-0677">Repeat</keyword>
<evidence type="ECO:0000256" key="3">
    <source>
        <dbReference type="ARBA" id="ARBA00022737"/>
    </source>
</evidence>
<dbReference type="FunFam" id="2.60.40.150:FF:000099">
    <property type="entry name" value="Copine 3"/>
    <property type="match status" value="3"/>
</dbReference>
<comment type="similarity">
    <text evidence="1">Belongs to the arrestin family.</text>
</comment>
<dbReference type="Gene3D" id="2.60.40.640">
    <property type="match status" value="2"/>
</dbReference>
<dbReference type="InterPro" id="IPR037768">
    <property type="entry name" value="C2B_Copine"/>
</dbReference>
<feature type="domain" description="C2" evidence="4">
    <location>
        <begin position="1063"/>
        <end position="1192"/>
    </location>
</feature>
<dbReference type="Pfam" id="PF07002">
    <property type="entry name" value="Copine"/>
    <property type="match status" value="3"/>
</dbReference>
<dbReference type="InterPro" id="IPR035892">
    <property type="entry name" value="C2_domain_sf"/>
</dbReference>
<dbReference type="SUPFAM" id="SSF81296">
    <property type="entry name" value="E set domains"/>
    <property type="match status" value="2"/>
</dbReference>
<dbReference type="GO" id="GO:0005544">
    <property type="term" value="F:calcium-dependent phospholipid binding"/>
    <property type="evidence" value="ECO:0007669"/>
    <property type="project" value="InterPro"/>
</dbReference>
<feature type="domain" description="C2" evidence="4">
    <location>
        <begin position="1197"/>
        <end position="1332"/>
    </location>
</feature>
<protein>
    <submittedName>
        <fullName evidence="6">C2 domain-containing protein</fullName>
    </submittedName>
</protein>